<dbReference type="GO" id="GO:0050897">
    <property type="term" value="F:cobalt ion binding"/>
    <property type="evidence" value="ECO:0007669"/>
    <property type="project" value="InterPro"/>
</dbReference>
<dbReference type="InterPro" id="IPR036865">
    <property type="entry name" value="CRAL-TRIO_dom_sf"/>
</dbReference>
<dbReference type="AlphaFoldDB" id="A0A4D9CR90"/>
<organism evidence="5 6">
    <name type="scientific">Nannochloropsis salina CCMP1776</name>
    <dbReference type="NCBI Taxonomy" id="1027361"/>
    <lineage>
        <taxon>Eukaryota</taxon>
        <taxon>Sar</taxon>
        <taxon>Stramenopiles</taxon>
        <taxon>Ochrophyta</taxon>
        <taxon>Eustigmatophyceae</taxon>
        <taxon>Eustigmatales</taxon>
        <taxon>Monodopsidaceae</taxon>
        <taxon>Microchloropsis</taxon>
        <taxon>Microchloropsis salina</taxon>
    </lineage>
</organism>
<feature type="compositionally biased region" description="Low complexity" evidence="3">
    <location>
        <begin position="16"/>
        <end position="30"/>
    </location>
</feature>
<comment type="caution">
    <text evidence="5">The sequence shown here is derived from an EMBL/GenBank/DDBJ whole genome shotgun (WGS) entry which is preliminary data.</text>
</comment>
<evidence type="ECO:0000259" key="4">
    <source>
        <dbReference type="PROSITE" id="PS50191"/>
    </source>
</evidence>
<dbReference type="Pfam" id="PF05996">
    <property type="entry name" value="Fe_bilin_red"/>
    <property type="match status" value="1"/>
</dbReference>
<dbReference type="Proteomes" id="UP000355283">
    <property type="component" value="Unassembled WGS sequence"/>
</dbReference>
<feature type="compositionally biased region" description="Polar residues" evidence="3">
    <location>
        <begin position="344"/>
        <end position="356"/>
    </location>
</feature>
<sequence length="657" mass="73091">MGDATSEQLPSGGAAGAMSSRSPSLVSHSSRATTKDAQADEDSPMPSLLRRISNSIQFKRKGSNLPLPSANEIPANFLASCKGNVEKAGRKWQASKQWREENDMDHILQRPHPHYETLKTVYPAFLHGRDLQGNCISVEIPGSMNVKLMKSAKLSPRDMALHLALVQEYVWTVLTPGDDKKIVTLMDAKGLSLTRLASPDSLALIRAASETLNNHYPDRVLRILVVNAPRFFGPIFRLLSTVMPASVRDQFQICSSPGDVEKFISPDVLPVEYGGKNSLQFGQSEEEVSLRALVDRNNAEAILLCIYAIVVESFLIPTSSRTTAVLRKRTGAALNSLLVRKSTVQPREPLTTSGGSSPPATADPPHPPVVAHAVAAETLLPPSFFQSLPWTRSITGDGPETLLYMPFLEAQMRHLEAQSGFVRQLPVPENVAYTRAAKKASQMGSFCVETEDFRKIRFTYMDGGKGLQVFNSVWYPRFDTDAPILGIDLLLFAGHKMLAVVDFQPLSQEAAYKQRFINQLGPIKAKYPALNEAMSNRYYEDTRWFSEHMLFGRLKESSQVQSTLFPAFMEYLTVYSDTVRRSRGCVPDAEVEERVVSRHRAYDEYQLVHDPAHGLFTGYFGAQFAHDMLTFQFDMADPALLLQKKKPQQPSHQQSGQ</sequence>
<dbReference type="SMART" id="SM00516">
    <property type="entry name" value="SEC14"/>
    <property type="match status" value="1"/>
</dbReference>
<dbReference type="InterPro" id="IPR009249">
    <property type="entry name" value="Ferredoxin-dep_bilin_Rdtase"/>
</dbReference>
<gene>
    <name evidence="5" type="ORF">NSK_007267</name>
</gene>
<evidence type="ECO:0000313" key="5">
    <source>
        <dbReference type="EMBL" id="TFJ81306.1"/>
    </source>
</evidence>
<dbReference type="InterPro" id="IPR001251">
    <property type="entry name" value="CRAL-TRIO_dom"/>
</dbReference>
<protein>
    <recommendedName>
        <fullName evidence="4">CRAL-TRIO domain-containing protein</fullName>
    </recommendedName>
</protein>
<dbReference type="Gene3D" id="3.40.525.10">
    <property type="entry name" value="CRAL-TRIO lipid binding domain"/>
    <property type="match status" value="1"/>
</dbReference>
<feature type="region of interest" description="Disordered" evidence="3">
    <location>
        <begin position="1"/>
        <end position="47"/>
    </location>
</feature>
<evidence type="ECO:0000256" key="2">
    <source>
        <dbReference type="ARBA" id="ARBA00023002"/>
    </source>
</evidence>
<keyword evidence="6" id="KW-1185">Reference proteome</keyword>
<comment type="similarity">
    <text evidence="1">Belongs to the HY2 family.</text>
</comment>
<dbReference type="CDD" id="cd00170">
    <property type="entry name" value="SEC14"/>
    <property type="match status" value="1"/>
</dbReference>
<name>A0A4D9CR90_9STRA</name>
<evidence type="ECO:0000256" key="1">
    <source>
        <dbReference type="ARBA" id="ARBA00006908"/>
    </source>
</evidence>
<evidence type="ECO:0000256" key="3">
    <source>
        <dbReference type="SAM" id="MobiDB-lite"/>
    </source>
</evidence>
<dbReference type="PANTHER" id="PTHR34557:SF1">
    <property type="entry name" value="PHYTOCHROMOBILIN:FERREDOXIN OXIDOREDUCTASE, CHLOROPLASTIC"/>
    <property type="match status" value="1"/>
</dbReference>
<dbReference type="GO" id="GO:0016636">
    <property type="term" value="F:oxidoreductase activity, acting on the CH-CH group of donors, iron-sulfur protein as acceptor"/>
    <property type="evidence" value="ECO:0007669"/>
    <property type="project" value="InterPro"/>
</dbReference>
<feature type="region of interest" description="Disordered" evidence="3">
    <location>
        <begin position="344"/>
        <end position="368"/>
    </location>
</feature>
<dbReference type="EMBL" id="SDOX01000128">
    <property type="protein sequence ID" value="TFJ81306.1"/>
    <property type="molecule type" value="Genomic_DNA"/>
</dbReference>
<keyword evidence="2" id="KW-0560">Oxidoreductase</keyword>
<dbReference type="SUPFAM" id="SSF52087">
    <property type="entry name" value="CRAL/TRIO domain"/>
    <property type="match status" value="1"/>
</dbReference>
<proteinExistence type="inferred from homology"/>
<dbReference type="GO" id="GO:0010024">
    <property type="term" value="P:phytochromobilin biosynthetic process"/>
    <property type="evidence" value="ECO:0007669"/>
    <property type="project" value="InterPro"/>
</dbReference>
<feature type="domain" description="CRAL-TRIO" evidence="4">
    <location>
        <begin position="114"/>
        <end position="281"/>
    </location>
</feature>
<accession>A0A4D9CR90</accession>
<dbReference type="Pfam" id="PF00650">
    <property type="entry name" value="CRAL_TRIO"/>
    <property type="match status" value="1"/>
</dbReference>
<evidence type="ECO:0000313" key="6">
    <source>
        <dbReference type="Proteomes" id="UP000355283"/>
    </source>
</evidence>
<dbReference type="OrthoDB" id="496703at2759"/>
<dbReference type="PANTHER" id="PTHR34557">
    <property type="entry name" value="PHYTOCHROMOBILIN:FERREDOXIN OXIDOREDUCTASE, CHLOROPLASTIC"/>
    <property type="match status" value="1"/>
</dbReference>
<reference evidence="5 6" key="1">
    <citation type="submission" date="2019-01" db="EMBL/GenBank/DDBJ databases">
        <title>Nuclear Genome Assembly of the Microalgal Biofuel strain Nannochloropsis salina CCMP1776.</title>
        <authorList>
            <person name="Hovde B."/>
        </authorList>
    </citation>
    <scope>NUCLEOTIDE SEQUENCE [LARGE SCALE GENOMIC DNA]</scope>
    <source>
        <strain evidence="5 6">CCMP1776</strain>
    </source>
</reference>
<dbReference type="PROSITE" id="PS50191">
    <property type="entry name" value="CRAL_TRIO"/>
    <property type="match status" value="1"/>
</dbReference>
<dbReference type="Gene3D" id="3.40.1500.20">
    <property type="match status" value="1"/>
</dbReference>